<dbReference type="Proteomes" id="UP001283361">
    <property type="component" value="Unassembled WGS sequence"/>
</dbReference>
<name>A0AAE1D2S4_9GAST</name>
<evidence type="ECO:0000313" key="2">
    <source>
        <dbReference type="Proteomes" id="UP001283361"/>
    </source>
</evidence>
<gene>
    <name evidence="1" type="ORF">RRG08_050923</name>
</gene>
<comment type="caution">
    <text evidence="1">The sequence shown here is derived from an EMBL/GenBank/DDBJ whole genome shotgun (WGS) entry which is preliminary data.</text>
</comment>
<evidence type="ECO:0000313" key="1">
    <source>
        <dbReference type="EMBL" id="KAK3754258.1"/>
    </source>
</evidence>
<sequence length="117" mass="13548">MFHLDSTSRLVLVRKSRKQLDVTSVCGFIKRFSLPGSECRRDQARSVHGTKPFFEAVTRQHFSEPFGPDTSKMRSWKAPRDSRNIHDLEWASSNGRAIWVNDQTAQRLHRTKESATF</sequence>
<protein>
    <submittedName>
        <fullName evidence="1">Uncharacterized protein</fullName>
    </submittedName>
</protein>
<reference evidence="1" key="1">
    <citation type="journal article" date="2023" name="G3 (Bethesda)">
        <title>A reference genome for the long-term kleptoplast-retaining sea slug Elysia crispata morphotype clarki.</title>
        <authorList>
            <person name="Eastman K.E."/>
            <person name="Pendleton A.L."/>
            <person name="Shaikh M.A."/>
            <person name="Suttiyut T."/>
            <person name="Ogas R."/>
            <person name="Tomko P."/>
            <person name="Gavelis G."/>
            <person name="Widhalm J.R."/>
            <person name="Wisecaver J.H."/>
        </authorList>
    </citation>
    <scope>NUCLEOTIDE SEQUENCE</scope>
    <source>
        <strain evidence="1">ECLA1</strain>
    </source>
</reference>
<dbReference type="EMBL" id="JAWDGP010005682">
    <property type="protein sequence ID" value="KAK3754258.1"/>
    <property type="molecule type" value="Genomic_DNA"/>
</dbReference>
<organism evidence="1 2">
    <name type="scientific">Elysia crispata</name>
    <name type="common">lettuce slug</name>
    <dbReference type="NCBI Taxonomy" id="231223"/>
    <lineage>
        <taxon>Eukaryota</taxon>
        <taxon>Metazoa</taxon>
        <taxon>Spiralia</taxon>
        <taxon>Lophotrochozoa</taxon>
        <taxon>Mollusca</taxon>
        <taxon>Gastropoda</taxon>
        <taxon>Heterobranchia</taxon>
        <taxon>Euthyneura</taxon>
        <taxon>Panpulmonata</taxon>
        <taxon>Sacoglossa</taxon>
        <taxon>Placobranchoidea</taxon>
        <taxon>Plakobranchidae</taxon>
        <taxon>Elysia</taxon>
    </lineage>
</organism>
<keyword evidence="2" id="KW-1185">Reference proteome</keyword>
<accession>A0AAE1D2S4</accession>
<proteinExistence type="predicted"/>
<dbReference type="AlphaFoldDB" id="A0AAE1D2S4"/>